<keyword evidence="3" id="KW-1185">Reference proteome</keyword>
<feature type="region of interest" description="Disordered" evidence="1">
    <location>
        <begin position="62"/>
        <end position="88"/>
    </location>
</feature>
<protein>
    <submittedName>
        <fullName evidence="4">Uncharacterized protein LOC116291850</fullName>
    </submittedName>
</protein>
<name>A0A6P8HQG8_ACTTE</name>
<reference evidence="4" key="1">
    <citation type="submission" date="2025-08" db="UniProtKB">
        <authorList>
            <consortium name="RefSeq"/>
        </authorList>
    </citation>
    <scope>IDENTIFICATION</scope>
    <source>
        <tissue evidence="4">Tentacle</tissue>
    </source>
</reference>
<dbReference type="Proteomes" id="UP000515163">
    <property type="component" value="Unplaced"/>
</dbReference>
<keyword evidence="2" id="KW-0732">Signal</keyword>
<dbReference type="InParanoid" id="A0A6P8HQG8"/>
<evidence type="ECO:0000313" key="4">
    <source>
        <dbReference type="RefSeq" id="XP_031554925.1"/>
    </source>
</evidence>
<dbReference type="AlphaFoldDB" id="A0A6P8HQG8"/>
<feature type="chain" id="PRO_5027634981" evidence="2">
    <location>
        <begin position="19"/>
        <end position="131"/>
    </location>
</feature>
<proteinExistence type="predicted"/>
<feature type="signal peptide" evidence="2">
    <location>
        <begin position="1"/>
        <end position="18"/>
    </location>
</feature>
<evidence type="ECO:0000313" key="3">
    <source>
        <dbReference type="Proteomes" id="UP000515163"/>
    </source>
</evidence>
<organism evidence="3 4">
    <name type="scientific">Actinia tenebrosa</name>
    <name type="common">Australian red waratah sea anemone</name>
    <dbReference type="NCBI Taxonomy" id="6105"/>
    <lineage>
        <taxon>Eukaryota</taxon>
        <taxon>Metazoa</taxon>
        <taxon>Cnidaria</taxon>
        <taxon>Anthozoa</taxon>
        <taxon>Hexacorallia</taxon>
        <taxon>Actiniaria</taxon>
        <taxon>Actiniidae</taxon>
        <taxon>Actinia</taxon>
    </lineage>
</organism>
<gene>
    <name evidence="4" type="primary">LOC116291850</name>
</gene>
<dbReference type="GeneID" id="116291850"/>
<dbReference type="KEGG" id="aten:116291850"/>
<evidence type="ECO:0000256" key="1">
    <source>
        <dbReference type="SAM" id="MobiDB-lite"/>
    </source>
</evidence>
<dbReference type="RefSeq" id="XP_031554925.1">
    <property type="nucleotide sequence ID" value="XM_031699065.1"/>
</dbReference>
<evidence type="ECO:0000256" key="2">
    <source>
        <dbReference type="SAM" id="SignalP"/>
    </source>
</evidence>
<accession>A0A6P8HQG8</accession>
<sequence>MLAIALLIFGLGPTWTSALDSGNETDSIHSTSVTNARVTPTKHVGIPLTRSTADREFYLDTVAPRTRNHQEKKNQEKPLASNGSQSDNSTEALLQMILNNIKLKSDSRLRPKLGSKYRLMRYIVVTQLSNC</sequence>